<dbReference type="SUPFAM" id="SSF52402">
    <property type="entry name" value="Adenine nucleotide alpha hydrolases-like"/>
    <property type="match status" value="1"/>
</dbReference>
<dbReference type="CDD" id="cd01714">
    <property type="entry name" value="ETF_beta"/>
    <property type="match status" value="1"/>
</dbReference>
<proteinExistence type="predicted"/>
<name>A0ABV9QSG9_9FIRM</name>
<evidence type="ECO:0000313" key="4">
    <source>
        <dbReference type="Proteomes" id="UP001595916"/>
    </source>
</evidence>
<dbReference type="RefSeq" id="WP_379789191.1">
    <property type="nucleotide sequence ID" value="NZ_JBHSHL010000052.1"/>
</dbReference>
<reference evidence="4" key="1">
    <citation type="journal article" date="2019" name="Int. J. Syst. Evol. Microbiol.">
        <title>The Global Catalogue of Microorganisms (GCM) 10K type strain sequencing project: providing services to taxonomists for standard genome sequencing and annotation.</title>
        <authorList>
            <consortium name="The Broad Institute Genomics Platform"/>
            <consortium name="The Broad Institute Genome Sequencing Center for Infectious Disease"/>
            <person name="Wu L."/>
            <person name="Ma J."/>
        </authorList>
    </citation>
    <scope>NUCLEOTIDE SEQUENCE [LARGE SCALE GENOMIC DNA]</scope>
    <source>
        <strain evidence="4">CCUG 46385</strain>
    </source>
</reference>
<evidence type="ECO:0000256" key="1">
    <source>
        <dbReference type="ARBA" id="ARBA00042002"/>
    </source>
</evidence>
<dbReference type="SMART" id="SM00893">
    <property type="entry name" value="ETF"/>
    <property type="match status" value="1"/>
</dbReference>
<accession>A0ABV9QSG9</accession>
<comment type="caution">
    <text evidence="3">The sequence shown here is derived from an EMBL/GenBank/DDBJ whole genome shotgun (WGS) entry which is preliminary data.</text>
</comment>
<dbReference type="InterPro" id="IPR033948">
    <property type="entry name" value="ETF_beta_N"/>
</dbReference>
<dbReference type="EMBL" id="JBHSHL010000052">
    <property type="protein sequence ID" value="MFC4805596.1"/>
    <property type="molecule type" value="Genomic_DNA"/>
</dbReference>
<dbReference type="PANTHER" id="PTHR21294">
    <property type="entry name" value="ELECTRON TRANSFER FLAVOPROTEIN BETA-SUBUNIT"/>
    <property type="match status" value="1"/>
</dbReference>
<keyword evidence="4" id="KW-1185">Reference proteome</keyword>
<dbReference type="Gene3D" id="3.40.50.620">
    <property type="entry name" value="HUPs"/>
    <property type="match status" value="1"/>
</dbReference>
<dbReference type="InterPro" id="IPR014729">
    <property type="entry name" value="Rossmann-like_a/b/a_fold"/>
</dbReference>
<evidence type="ECO:0000259" key="2">
    <source>
        <dbReference type="SMART" id="SM00893"/>
    </source>
</evidence>
<organism evidence="3 4">
    <name type="scientific">Filifactor villosus</name>
    <dbReference type="NCBI Taxonomy" id="29374"/>
    <lineage>
        <taxon>Bacteria</taxon>
        <taxon>Bacillati</taxon>
        <taxon>Bacillota</taxon>
        <taxon>Clostridia</taxon>
        <taxon>Peptostreptococcales</taxon>
        <taxon>Filifactoraceae</taxon>
        <taxon>Filifactor</taxon>
    </lineage>
</organism>
<protein>
    <recommendedName>
        <fullName evidence="1">Electron transfer flavoprotein small subunit</fullName>
    </recommendedName>
</protein>
<dbReference type="Pfam" id="PF01012">
    <property type="entry name" value="ETF"/>
    <property type="match status" value="1"/>
</dbReference>
<dbReference type="InterPro" id="IPR012255">
    <property type="entry name" value="ETF_b"/>
</dbReference>
<dbReference type="PIRSF" id="PIRSF000090">
    <property type="entry name" value="Beta-ETF"/>
    <property type="match status" value="1"/>
</dbReference>
<feature type="domain" description="Electron transfer flavoprotein alpha/beta-subunit N-terminal" evidence="2">
    <location>
        <begin position="22"/>
        <end position="212"/>
    </location>
</feature>
<evidence type="ECO:0000313" key="3">
    <source>
        <dbReference type="EMBL" id="MFC4805596.1"/>
    </source>
</evidence>
<sequence length="262" mass="28298">MDILVCIKQVPSVSHVKIDRETNNIIREGVPSIINPADRHAMEEALKLKDQFGAHITVITMGAPDAEKSLKKCLALGADKAYLVSDRAFAGSDTLATSYTLSSAIKYLGDFDVVFTGSYATDGDTGQVGPEIAEMMGYSLISYVKQIEATDEKIIGYRETNNTVEKVESSYPVVISVTRNSSEPRKPALGINMSELKAEELMLTAEVIKADPEKIGKAGSPTVVSSVFAPPLLDKGVIIEEESEEASVKKLMNILISEKLIG</sequence>
<dbReference type="PANTHER" id="PTHR21294:SF17">
    <property type="entry name" value="PROTEIN FIXA"/>
    <property type="match status" value="1"/>
</dbReference>
<dbReference type="Proteomes" id="UP001595916">
    <property type="component" value="Unassembled WGS sequence"/>
</dbReference>
<dbReference type="InterPro" id="IPR014730">
    <property type="entry name" value="ETF_a/b_N"/>
</dbReference>
<gene>
    <name evidence="3" type="ORF">ACFO4R_11000</name>
</gene>